<dbReference type="Gene3D" id="3.10.20.310">
    <property type="entry name" value="membrane protein fhac"/>
    <property type="match status" value="1"/>
</dbReference>
<keyword evidence="4" id="KW-0472">Membrane</keyword>
<gene>
    <name evidence="7" type="ORF">DHM44_05140</name>
</gene>
<evidence type="ECO:0000256" key="1">
    <source>
        <dbReference type="ARBA" id="ARBA00022475"/>
    </source>
</evidence>
<evidence type="ECO:0000313" key="8">
    <source>
        <dbReference type="Proteomes" id="UP000262325"/>
    </source>
</evidence>
<dbReference type="InterPro" id="IPR013685">
    <property type="entry name" value="POTRA_FtsQ_type"/>
</dbReference>
<dbReference type="Proteomes" id="UP000262325">
    <property type="component" value="Unassembled WGS sequence"/>
</dbReference>
<proteinExistence type="predicted"/>
<dbReference type="AlphaFoldDB" id="A0A3D5QB30"/>
<accession>A0A3D5QB30</accession>
<sequence length="227" mass="26852">MIKFYLKAVFMIAMLLLITFWAYPNVKEMIFSSDYFDVKNIEISGVINGNGERLKKMYEKHLGENLFKFDVRAEKITQDKWIERVEIKRIWPSTVKIIVYENKGLFTYKNRNGCFVYTYNSKKIQVSCSENDISVFMKDTVGSSYLENFAEIYKKGSLNNYRKIVLKESYFTIYKDSYEIKGSYSPDAFLKAYRLKDFLTKRYSSLEYLDLRVPEKIYVKGVLNETG</sequence>
<keyword evidence="2" id="KW-0132">Cell division</keyword>
<evidence type="ECO:0000259" key="6">
    <source>
        <dbReference type="Pfam" id="PF08478"/>
    </source>
</evidence>
<dbReference type="EMBL" id="DPPF01000104">
    <property type="protein sequence ID" value="HCW93047.1"/>
    <property type="molecule type" value="Genomic_DNA"/>
</dbReference>
<evidence type="ECO:0000256" key="4">
    <source>
        <dbReference type="ARBA" id="ARBA00022989"/>
    </source>
</evidence>
<name>A0A3D5QB30_FLESI</name>
<reference evidence="7 8" key="1">
    <citation type="journal article" date="2018" name="Nat. Biotechnol.">
        <title>A standardized bacterial taxonomy based on genome phylogeny substantially revises the tree of life.</title>
        <authorList>
            <person name="Parks D.H."/>
            <person name="Chuvochina M."/>
            <person name="Waite D.W."/>
            <person name="Rinke C."/>
            <person name="Skarshewski A."/>
            <person name="Chaumeil P.A."/>
            <person name="Hugenholtz P."/>
        </authorList>
    </citation>
    <scope>NUCLEOTIDE SEQUENCE [LARGE SCALE GENOMIC DNA]</scope>
    <source>
        <strain evidence="7">UBA8672</strain>
    </source>
</reference>
<protein>
    <recommendedName>
        <fullName evidence="6">POTRA domain-containing protein</fullName>
    </recommendedName>
</protein>
<evidence type="ECO:0000313" key="7">
    <source>
        <dbReference type="EMBL" id="HCW93047.1"/>
    </source>
</evidence>
<evidence type="ECO:0000256" key="2">
    <source>
        <dbReference type="ARBA" id="ARBA00022618"/>
    </source>
</evidence>
<keyword evidence="5" id="KW-0131">Cell cycle</keyword>
<comment type="caution">
    <text evidence="7">The sequence shown here is derived from an EMBL/GenBank/DDBJ whole genome shotgun (WGS) entry which is preliminary data.</text>
</comment>
<organism evidence="7 8">
    <name type="scientific">Flexistipes sinusarabici</name>
    <dbReference type="NCBI Taxonomy" id="2352"/>
    <lineage>
        <taxon>Bacteria</taxon>
        <taxon>Pseudomonadati</taxon>
        <taxon>Deferribacterota</taxon>
        <taxon>Deferribacteres</taxon>
        <taxon>Deferribacterales</taxon>
        <taxon>Flexistipitaceae</taxon>
        <taxon>Flexistipes</taxon>
    </lineage>
</organism>
<dbReference type="Pfam" id="PF08478">
    <property type="entry name" value="POTRA_1"/>
    <property type="match status" value="1"/>
</dbReference>
<evidence type="ECO:0000256" key="3">
    <source>
        <dbReference type="ARBA" id="ARBA00022692"/>
    </source>
</evidence>
<keyword evidence="1" id="KW-1003">Cell membrane</keyword>
<feature type="domain" description="POTRA" evidence="6">
    <location>
        <begin position="36"/>
        <end position="101"/>
    </location>
</feature>
<keyword evidence="3" id="KW-0812">Transmembrane</keyword>
<keyword evidence="4" id="KW-1133">Transmembrane helix</keyword>
<evidence type="ECO:0000256" key="5">
    <source>
        <dbReference type="ARBA" id="ARBA00023306"/>
    </source>
</evidence>